<organism evidence="2">
    <name type="scientific">Pararge aegeria</name>
    <name type="common">speckled wood butterfly</name>
    <dbReference type="NCBI Taxonomy" id="116150"/>
    <lineage>
        <taxon>Eukaryota</taxon>
        <taxon>Metazoa</taxon>
        <taxon>Ecdysozoa</taxon>
        <taxon>Arthropoda</taxon>
        <taxon>Hexapoda</taxon>
        <taxon>Insecta</taxon>
        <taxon>Pterygota</taxon>
        <taxon>Neoptera</taxon>
        <taxon>Endopterygota</taxon>
        <taxon>Lepidoptera</taxon>
        <taxon>Glossata</taxon>
        <taxon>Ditrysia</taxon>
        <taxon>Papilionoidea</taxon>
        <taxon>Nymphalidae</taxon>
        <taxon>Satyrinae</taxon>
        <taxon>Satyrini</taxon>
        <taxon>Parargina</taxon>
        <taxon>Pararge</taxon>
    </lineage>
</organism>
<sequence length="222" mass="25007">MKTKLKKKQKKKYNKPDKEEDHDEITLQLSDTEKMDLLEDLDRKTYENVTSSTEDSESSSDSDSENDTSQDANIITKDKNASNCGETNASIEVNCKTDKCDEHITKDKEILVTEEVKEKVKTDTSIENKEVSKAELEVVDTKENIANLEGNTNMNIHMSSNKITIIELDTNQSLNIGVETSQTTDSNKDLENLITNVSVNKSLDMEIEGMEANIMDNNKMES</sequence>
<dbReference type="AlphaFoldDB" id="S4PH01"/>
<feature type="region of interest" description="Disordered" evidence="1">
    <location>
        <begin position="1"/>
        <end position="85"/>
    </location>
</feature>
<accession>S4PH01</accession>
<dbReference type="EMBL" id="GAIX01002356">
    <property type="protein sequence ID" value="JAA90204.1"/>
    <property type="molecule type" value="Transcribed_RNA"/>
</dbReference>
<feature type="non-terminal residue" evidence="2">
    <location>
        <position position="222"/>
    </location>
</feature>
<name>S4PH01_9NEOP</name>
<evidence type="ECO:0000313" key="2">
    <source>
        <dbReference type="EMBL" id="JAA90204.1"/>
    </source>
</evidence>
<evidence type="ECO:0000256" key="1">
    <source>
        <dbReference type="SAM" id="MobiDB-lite"/>
    </source>
</evidence>
<protein>
    <submittedName>
        <fullName evidence="2">Uncharacterized protein</fullName>
    </submittedName>
</protein>
<reference evidence="2" key="1">
    <citation type="journal article" date="2013" name="BMC Genomics">
        <title>Unscrambling butterfly oogenesis.</title>
        <authorList>
            <person name="Carter J.M."/>
            <person name="Baker S.C."/>
            <person name="Pink R."/>
            <person name="Carter D.R."/>
            <person name="Collins A."/>
            <person name="Tomlin J."/>
            <person name="Gibbs M."/>
            <person name="Breuker C.J."/>
        </authorList>
    </citation>
    <scope>NUCLEOTIDE SEQUENCE</scope>
    <source>
        <tissue evidence="2">Ovary</tissue>
    </source>
</reference>
<reference evidence="2" key="2">
    <citation type="submission" date="2013-05" db="EMBL/GenBank/DDBJ databases">
        <authorList>
            <person name="Carter J.-M."/>
            <person name="Baker S.C."/>
            <person name="Pink R."/>
            <person name="Carter D.R.F."/>
            <person name="Collins A."/>
            <person name="Tomlin J."/>
            <person name="Gibbs M."/>
            <person name="Breuker C.J."/>
        </authorList>
    </citation>
    <scope>NUCLEOTIDE SEQUENCE</scope>
    <source>
        <tissue evidence="2">Ovary</tissue>
    </source>
</reference>
<proteinExistence type="predicted"/>
<feature type="compositionally biased region" description="Acidic residues" evidence="1">
    <location>
        <begin position="54"/>
        <end position="68"/>
    </location>
</feature>
<feature type="compositionally biased region" description="Basic residues" evidence="1">
    <location>
        <begin position="1"/>
        <end position="13"/>
    </location>
</feature>
<feature type="compositionally biased region" description="Basic and acidic residues" evidence="1">
    <location>
        <begin position="31"/>
        <end position="46"/>
    </location>
</feature>